<organism evidence="13 14">
    <name type="scientific">Sinanodonta woodiana</name>
    <name type="common">Chinese pond mussel</name>
    <name type="synonym">Anodonta woodiana</name>
    <dbReference type="NCBI Taxonomy" id="1069815"/>
    <lineage>
        <taxon>Eukaryota</taxon>
        <taxon>Metazoa</taxon>
        <taxon>Spiralia</taxon>
        <taxon>Lophotrochozoa</taxon>
        <taxon>Mollusca</taxon>
        <taxon>Bivalvia</taxon>
        <taxon>Autobranchia</taxon>
        <taxon>Heteroconchia</taxon>
        <taxon>Palaeoheterodonta</taxon>
        <taxon>Unionida</taxon>
        <taxon>Unionoidea</taxon>
        <taxon>Unionidae</taxon>
        <taxon>Unioninae</taxon>
        <taxon>Sinanodonta</taxon>
    </lineage>
</organism>
<dbReference type="InterPro" id="IPR017937">
    <property type="entry name" value="Thioredoxin_CS"/>
</dbReference>
<keyword evidence="6" id="KW-0677">Repeat</keyword>
<keyword evidence="8" id="KW-0413">Isomerase</keyword>
<evidence type="ECO:0000256" key="10">
    <source>
        <dbReference type="PIRSR" id="PIRSR605792-51"/>
    </source>
</evidence>
<feature type="disulfide bond" description="Redox-active" evidence="10">
    <location>
        <begin position="47"/>
        <end position="50"/>
    </location>
</feature>
<dbReference type="PROSITE" id="PS00194">
    <property type="entry name" value="THIOREDOXIN_1"/>
    <property type="match status" value="1"/>
</dbReference>
<evidence type="ECO:0000256" key="9">
    <source>
        <dbReference type="ARBA" id="ARBA00023284"/>
    </source>
</evidence>
<dbReference type="FunFam" id="3.40.30.10:FF:000077">
    <property type="entry name" value="Protein disulfide-isomerase"/>
    <property type="match status" value="1"/>
</dbReference>
<evidence type="ECO:0000256" key="8">
    <source>
        <dbReference type="ARBA" id="ARBA00023235"/>
    </source>
</evidence>
<comment type="similarity">
    <text evidence="3">Belongs to the protein disulfide isomerase family.</text>
</comment>
<dbReference type="EC" id="5.3.4.1" evidence="4"/>
<evidence type="ECO:0000313" key="14">
    <source>
        <dbReference type="Proteomes" id="UP001634394"/>
    </source>
</evidence>
<dbReference type="GO" id="GO:0003756">
    <property type="term" value="F:protein disulfide isomerase activity"/>
    <property type="evidence" value="ECO:0007669"/>
    <property type="project" value="UniProtKB-EC"/>
</dbReference>
<evidence type="ECO:0000256" key="4">
    <source>
        <dbReference type="ARBA" id="ARBA00012723"/>
    </source>
</evidence>
<evidence type="ECO:0000256" key="11">
    <source>
        <dbReference type="SAM" id="SignalP"/>
    </source>
</evidence>
<keyword evidence="10" id="KW-1015">Disulfide bond</keyword>
<dbReference type="AlphaFoldDB" id="A0ABD3VVI5"/>
<dbReference type="Gene3D" id="3.40.30.10">
    <property type="entry name" value="Glutaredoxin"/>
    <property type="match status" value="4"/>
</dbReference>
<feature type="domain" description="Thioredoxin" evidence="12">
    <location>
        <begin position="359"/>
        <end position="480"/>
    </location>
</feature>
<sequence length="498" mass="57772">MKLLLCLTSFSISLVFASDVLYYSNKDFAENIPTHDLALVEFFAPWCADCTMLDPLYEDAARILKDNDPPVPLIKVDCTVDTATCVQYGAQHYPTFKVMRNGEAEDYKGRVTAADIVKNLKYMAGPASKELKTVEDVEAFLAHDDYSVIGFFRNEKSDLAKIYRKVADPLKLEVLFAHTTEQAIRDKYNYNNDIVLFQPKIYQNEFEEPIRKYDGEASTQKITEWIKKQRLGLCAERTTENSEKFPKPLFVVYYDVNFFLNKEDTIYWRNRVLKVAKKFQDAGIDVNFAISHHHIWVHELGTFGLTEEQNGKPVFVPRDKPVVTARDTRGRKYVMPDEFSEDNLEKFVNDVLQEKIENYLKSDPIPLSNDEPVKVVVARNFDEIVNNEEKDVLIEFYAPWCAHCTTMEPKYKELAERLKDEKDLIIAKMDATTNELPKPYEYSKFPIIYFSAKGKKKNPKLYTDILEIDDLIKFIAKESTNELKGYTRRGIMRKKTEL</sequence>
<dbReference type="InterPro" id="IPR013766">
    <property type="entry name" value="Thioredoxin_domain"/>
</dbReference>
<dbReference type="CDD" id="cd02995">
    <property type="entry name" value="PDI_a_PDI_a'_C"/>
    <property type="match status" value="1"/>
</dbReference>
<evidence type="ECO:0000256" key="7">
    <source>
        <dbReference type="ARBA" id="ARBA00022824"/>
    </source>
</evidence>
<evidence type="ECO:0000313" key="13">
    <source>
        <dbReference type="EMBL" id="KAL3865456.1"/>
    </source>
</evidence>
<gene>
    <name evidence="13" type="ORF">ACJMK2_042844</name>
</gene>
<proteinExistence type="inferred from homology"/>
<dbReference type="PANTHER" id="PTHR18929">
    <property type="entry name" value="PROTEIN DISULFIDE ISOMERASE"/>
    <property type="match status" value="1"/>
</dbReference>
<dbReference type="EMBL" id="JBJQND010000009">
    <property type="protein sequence ID" value="KAL3865456.1"/>
    <property type="molecule type" value="Genomic_DNA"/>
</dbReference>
<keyword evidence="5 11" id="KW-0732">Signal</keyword>
<protein>
    <recommendedName>
        <fullName evidence="4">protein disulfide-isomerase</fullName>
        <ecNumber evidence="4">5.3.4.1</ecNumber>
    </recommendedName>
</protein>
<dbReference type="PROSITE" id="PS51352">
    <property type="entry name" value="THIOREDOXIN_2"/>
    <property type="match status" value="2"/>
</dbReference>
<evidence type="ECO:0000256" key="5">
    <source>
        <dbReference type="ARBA" id="ARBA00022729"/>
    </source>
</evidence>
<dbReference type="Pfam" id="PF13848">
    <property type="entry name" value="Thioredoxin_6"/>
    <property type="match status" value="1"/>
</dbReference>
<name>A0ABD3VVI5_SINWO</name>
<evidence type="ECO:0000256" key="3">
    <source>
        <dbReference type="ARBA" id="ARBA00006347"/>
    </source>
</evidence>
<feature type="disulfide bond" description="Redox-active" evidence="10">
    <location>
        <begin position="401"/>
        <end position="404"/>
    </location>
</feature>
<dbReference type="NCBIfam" id="TIGR01130">
    <property type="entry name" value="ER_PDI_fam"/>
    <property type="match status" value="1"/>
</dbReference>
<accession>A0ABD3VVI5</accession>
<dbReference type="CDD" id="cd02961">
    <property type="entry name" value="PDI_a_family"/>
    <property type="match status" value="1"/>
</dbReference>
<evidence type="ECO:0000256" key="2">
    <source>
        <dbReference type="ARBA" id="ARBA00004319"/>
    </source>
</evidence>
<dbReference type="FunFam" id="3.40.30.10:FF:000054">
    <property type="entry name" value="Disulfide-isomerase A3"/>
    <property type="match status" value="1"/>
</dbReference>
<comment type="caution">
    <text evidence="13">The sequence shown here is derived from an EMBL/GenBank/DDBJ whole genome shotgun (WGS) entry which is preliminary data.</text>
</comment>
<comment type="subcellular location">
    <subcellularLocation>
        <location evidence="2">Endoplasmic reticulum lumen</location>
    </subcellularLocation>
</comment>
<evidence type="ECO:0000259" key="12">
    <source>
        <dbReference type="PROSITE" id="PS51352"/>
    </source>
</evidence>
<dbReference type="PANTHER" id="PTHR18929:SF132">
    <property type="entry name" value="PROTEIN DISULFIDE-ISOMERASE A3"/>
    <property type="match status" value="1"/>
</dbReference>
<keyword evidence="14" id="KW-1185">Reference proteome</keyword>
<keyword evidence="9 10" id="KW-0676">Redox-active center</keyword>
<evidence type="ECO:0000256" key="6">
    <source>
        <dbReference type="ARBA" id="ARBA00022737"/>
    </source>
</evidence>
<dbReference type="InterPro" id="IPR005792">
    <property type="entry name" value="Prot_disulphide_isomerase"/>
</dbReference>
<reference evidence="13 14" key="1">
    <citation type="submission" date="2024-11" db="EMBL/GenBank/DDBJ databases">
        <title>Chromosome-level genome assembly of the freshwater bivalve Anodonta woodiana.</title>
        <authorList>
            <person name="Chen X."/>
        </authorList>
    </citation>
    <scope>NUCLEOTIDE SEQUENCE [LARGE SCALE GENOMIC DNA]</scope>
    <source>
        <strain evidence="13">MN2024</strain>
        <tissue evidence="13">Gills</tissue>
    </source>
</reference>
<dbReference type="Pfam" id="PF00085">
    <property type="entry name" value="Thioredoxin"/>
    <property type="match status" value="2"/>
</dbReference>
<feature type="domain" description="Thioredoxin" evidence="12">
    <location>
        <begin position="1"/>
        <end position="142"/>
    </location>
</feature>
<evidence type="ECO:0000256" key="1">
    <source>
        <dbReference type="ARBA" id="ARBA00001182"/>
    </source>
</evidence>
<dbReference type="InterPro" id="IPR036249">
    <property type="entry name" value="Thioredoxin-like_sf"/>
</dbReference>
<dbReference type="FunFam" id="3.40.30.10:FF:000045">
    <property type="entry name" value="Disulfide-isomerase A3"/>
    <property type="match status" value="1"/>
</dbReference>
<feature type="signal peptide" evidence="11">
    <location>
        <begin position="1"/>
        <end position="17"/>
    </location>
</feature>
<dbReference type="Proteomes" id="UP001634394">
    <property type="component" value="Unassembled WGS sequence"/>
</dbReference>
<feature type="chain" id="PRO_5044762199" description="protein disulfide-isomerase" evidence="11">
    <location>
        <begin position="18"/>
        <end position="498"/>
    </location>
</feature>
<dbReference type="SUPFAM" id="SSF52833">
    <property type="entry name" value="Thioredoxin-like"/>
    <property type="match status" value="4"/>
</dbReference>
<keyword evidence="7" id="KW-0256">Endoplasmic reticulum</keyword>
<comment type="catalytic activity">
    <reaction evidence="1">
        <text>Catalyzes the rearrangement of -S-S- bonds in proteins.</text>
        <dbReference type="EC" id="5.3.4.1"/>
    </reaction>
</comment>
<dbReference type="GO" id="GO:0005788">
    <property type="term" value="C:endoplasmic reticulum lumen"/>
    <property type="evidence" value="ECO:0007669"/>
    <property type="project" value="UniProtKB-SubCell"/>
</dbReference>